<protein>
    <submittedName>
        <fullName evidence="4">Putative acyltransferase</fullName>
    </submittedName>
</protein>
<reference evidence="4 5" key="1">
    <citation type="submission" date="2012-02" db="EMBL/GenBank/DDBJ databases">
        <title>Improved High-Quality Draft sequence of Microvirga sp. WSM3557.</title>
        <authorList>
            <consortium name="US DOE Joint Genome Institute"/>
            <person name="Lucas S."/>
            <person name="Han J."/>
            <person name="Lapidus A."/>
            <person name="Cheng J.-F."/>
            <person name="Goodwin L."/>
            <person name="Pitluck S."/>
            <person name="Peters L."/>
            <person name="Zhang X."/>
            <person name="Detter J.C."/>
            <person name="Han C."/>
            <person name="Tapia R."/>
            <person name="Land M."/>
            <person name="Hauser L."/>
            <person name="Kyrpides N."/>
            <person name="Ivanova N."/>
            <person name="Pagani I."/>
            <person name="Brau L."/>
            <person name="Yates R."/>
            <person name="O'Hara G."/>
            <person name="Rui T."/>
            <person name="Howieson J."/>
            <person name="Reeve W."/>
            <person name="Woyke T."/>
        </authorList>
    </citation>
    <scope>NUCLEOTIDE SEQUENCE [LARGE SCALE GENOMIC DNA]</scope>
    <source>
        <strain evidence="4 5">WSM3557</strain>
    </source>
</reference>
<feature type="transmembrane region" description="Helical" evidence="1">
    <location>
        <begin position="105"/>
        <end position="124"/>
    </location>
</feature>
<keyword evidence="4" id="KW-0808">Transferase</keyword>
<name>I4YLH9_9HYPH</name>
<gene>
    <name evidence="4" type="ORF">MicloDRAFT_00055400</name>
</gene>
<dbReference type="EMBL" id="JH660647">
    <property type="protein sequence ID" value="EIM24821.1"/>
    <property type="molecule type" value="Genomic_DNA"/>
</dbReference>
<dbReference type="STRING" id="864069.MicloDRAFT_00055400"/>
<dbReference type="InterPro" id="IPR050879">
    <property type="entry name" value="Acyltransferase_3"/>
</dbReference>
<feature type="transmembrane region" description="Helical" evidence="1">
    <location>
        <begin position="247"/>
        <end position="266"/>
    </location>
</feature>
<dbReference type="eggNOG" id="COG1835">
    <property type="taxonomic scope" value="Bacteria"/>
</dbReference>
<dbReference type="GO" id="GO:0009103">
    <property type="term" value="P:lipopolysaccharide biosynthetic process"/>
    <property type="evidence" value="ECO:0007669"/>
    <property type="project" value="TreeGrafter"/>
</dbReference>
<evidence type="ECO:0000259" key="2">
    <source>
        <dbReference type="Pfam" id="PF01757"/>
    </source>
</evidence>
<dbReference type="PANTHER" id="PTHR23028:SF53">
    <property type="entry name" value="ACYL_TRANSF_3 DOMAIN-CONTAINING PROTEIN"/>
    <property type="match status" value="1"/>
</dbReference>
<feature type="transmembrane region" description="Helical" evidence="1">
    <location>
        <begin position="278"/>
        <end position="299"/>
    </location>
</feature>
<dbReference type="GO" id="GO:0016747">
    <property type="term" value="F:acyltransferase activity, transferring groups other than amino-acyl groups"/>
    <property type="evidence" value="ECO:0007669"/>
    <property type="project" value="InterPro"/>
</dbReference>
<feature type="domain" description="Acyltransferase 3" evidence="2">
    <location>
        <begin position="7"/>
        <end position="325"/>
    </location>
</feature>
<dbReference type="PANTHER" id="PTHR23028">
    <property type="entry name" value="ACETYLTRANSFERASE"/>
    <property type="match status" value="1"/>
</dbReference>
<feature type="transmembrane region" description="Helical" evidence="1">
    <location>
        <begin position="342"/>
        <end position="364"/>
    </location>
</feature>
<evidence type="ECO:0000259" key="3">
    <source>
        <dbReference type="Pfam" id="PF19040"/>
    </source>
</evidence>
<dbReference type="Proteomes" id="UP000003947">
    <property type="component" value="Unassembled WGS sequence"/>
</dbReference>
<dbReference type="AlphaFoldDB" id="I4YLH9"/>
<keyword evidence="5" id="KW-1185">Reference proteome</keyword>
<feature type="transmembrane region" description="Helical" evidence="1">
    <location>
        <begin position="12"/>
        <end position="30"/>
    </location>
</feature>
<dbReference type="InterPro" id="IPR043968">
    <property type="entry name" value="SGNH"/>
</dbReference>
<dbReference type="Pfam" id="PF01757">
    <property type="entry name" value="Acyl_transf_3"/>
    <property type="match status" value="1"/>
</dbReference>
<dbReference type="HOGENOM" id="CLU_005679_10_2_5"/>
<evidence type="ECO:0000313" key="4">
    <source>
        <dbReference type="EMBL" id="EIM24821.1"/>
    </source>
</evidence>
<dbReference type="GO" id="GO:0016020">
    <property type="term" value="C:membrane"/>
    <property type="evidence" value="ECO:0007669"/>
    <property type="project" value="TreeGrafter"/>
</dbReference>
<dbReference type="InterPro" id="IPR002656">
    <property type="entry name" value="Acyl_transf_3_dom"/>
</dbReference>
<keyword evidence="1" id="KW-0812">Transmembrane</keyword>
<proteinExistence type="predicted"/>
<dbReference type="PATRIC" id="fig|864069.3.peg.5954"/>
<keyword evidence="4" id="KW-0012">Acyltransferase</keyword>
<sequence>MRMSYRPEIDGLRAVAVLPVILFHAGFSWFSGGYVGVDVFFVISGFLITSIILADLQGGRFSIRTFYERRARRILPALFVVMAACVPAAWFLLPYKELFEFGQSVVSVSAFVSNIYFWLTTGYFETEAELKPLLHTWSLAVEEQYYIVAPILLWFLWTRAKGAMIPLLSLLAAGSMILAEHGSRTAPEAAFFLPHTRIWELTLGALAAIVTEQRGAVRHNGILSLIGFMMIAAAIVIYDAATPFPGVYALLPTVGAVLVLTFTGPGTIAHRFLSMKPLVGIGLISYSAYLWHQPLFAFARHLSISEPAPSVMLSLSGIALILAYFSWRFVEQPFRRSNLISCRTIFCLSGACLVASAALGIFIVRSELSRTRATLGGESFLALNEVTRPNTGLSNLCKQFTTVEQCTLGPNPVAVLWGDSYAMHLAQALRDSPSALPFVQMTKSACAPILGIAFNGPKYNTNWGMGCIKHNDQVLEWLKEQQGIRYVILSSTFALLEKESQITVASGAVVQSASLSETRFVETLKRIRELGKSVVIVSPTPDPGFSVGRCLAIQSTLGRPLDRCHFPLEGHRRSGVFGKLADISARTGAGLVLLGDLICEEGVCQSSRNGTMIFSNGGHLSPKGSSLLGRSKDLSKRILAAAQRSAT</sequence>
<organism evidence="4 5">
    <name type="scientific">Microvirga lotononidis</name>
    <dbReference type="NCBI Taxonomy" id="864069"/>
    <lineage>
        <taxon>Bacteria</taxon>
        <taxon>Pseudomonadati</taxon>
        <taxon>Pseudomonadota</taxon>
        <taxon>Alphaproteobacteria</taxon>
        <taxon>Hyphomicrobiales</taxon>
        <taxon>Methylobacteriaceae</taxon>
        <taxon>Microvirga</taxon>
    </lineage>
</organism>
<feature type="transmembrane region" description="Helical" evidence="1">
    <location>
        <begin position="36"/>
        <end position="54"/>
    </location>
</feature>
<feature type="transmembrane region" description="Helical" evidence="1">
    <location>
        <begin position="222"/>
        <end position="241"/>
    </location>
</feature>
<feature type="transmembrane region" description="Helical" evidence="1">
    <location>
        <begin position="74"/>
        <end position="93"/>
    </location>
</feature>
<feature type="domain" description="SGNH" evidence="3">
    <location>
        <begin position="403"/>
        <end position="630"/>
    </location>
</feature>
<feature type="transmembrane region" description="Helical" evidence="1">
    <location>
        <begin position="311"/>
        <end position="330"/>
    </location>
</feature>
<evidence type="ECO:0000256" key="1">
    <source>
        <dbReference type="SAM" id="Phobius"/>
    </source>
</evidence>
<accession>I4YLH9</accession>
<dbReference type="Pfam" id="PF19040">
    <property type="entry name" value="SGNH"/>
    <property type="match status" value="1"/>
</dbReference>
<keyword evidence="1" id="KW-0472">Membrane</keyword>
<keyword evidence="1" id="KW-1133">Transmembrane helix</keyword>
<evidence type="ECO:0000313" key="5">
    <source>
        <dbReference type="Proteomes" id="UP000003947"/>
    </source>
</evidence>